<dbReference type="Proteomes" id="UP000823771">
    <property type="component" value="Unassembled WGS sequence"/>
</dbReference>
<dbReference type="SUPFAM" id="SSF160574">
    <property type="entry name" value="BT0923-like"/>
    <property type="match status" value="1"/>
</dbReference>
<evidence type="ECO:0000313" key="4">
    <source>
        <dbReference type="Proteomes" id="UP000823771"/>
    </source>
</evidence>
<comment type="caution">
    <text evidence="3">The sequence shown here is derived from an EMBL/GenBank/DDBJ whole genome shotgun (WGS) entry which is preliminary data.</text>
</comment>
<gene>
    <name evidence="3" type="ORF">IAB80_10580</name>
</gene>
<evidence type="ECO:0000256" key="1">
    <source>
        <dbReference type="SAM" id="SignalP"/>
    </source>
</evidence>
<feature type="domain" description="Putative beta-lactamase-inhibitor-like PepSY-like" evidence="2">
    <location>
        <begin position="66"/>
        <end position="147"/>
    </location>
</feature>
<proteinExistence type="predicted"/>
<dbReference type="EMBL" id="JADILZ010000104">
    <property type="protein sequence ID" value="MBO8479315.1"/>
    <property type="molecule type" value="Genomic_DNA"/>
</dbReference>
<protein>
    <submittedName>
        <fullName evidence="3">PepSY-like domain-containing protein</fullName>
    </submittedName>
</protein>
<evidence type="ECO:0000313" key="3">
    <source>
        <dbReference type="EMBL" id="MBO8479315.1"/>
    </source>
</evidence>
<reference evidence="3" key="2">
    <citation type="journal article" date="2021" name="PeerJ">
        <title>Extensive microbial diversity within the chicken gut microbiome revealed by metagenomics and culture.</title>
        <authorList>
            <person name="Gilroy R."/>
            <person name="Ravi A."/>
            <person name="Getino M."/>
            <person name="Pursley I."/>
            <person name="Horton D.L."/>
            <person name="Alikhan N.F."/>
            <person name="Baker D."/>
            <person name="Gharbi K."/>
            <person name="Hall N."/>
            <person name="Watson M."/>
            <person name="Adriaenssens E.M."/>
            <person name="Foster-Nyarko E."/>
            <person name="Jarju S."/>
            <person name="Secka A."/>
            <person name="Antonio M."/>
            <person name="Oren A."/>
            <person name="Chaudhuri R.R."/>
            <person name="La Ragione R."/>
            <person name="Hildebrand F."/>
            <person name="Pallen M.J."/>
        </authorList>
    </citation>
    <scope>NUCLEOTIDE SEQUENCE</scope>
    <source>
        <strain evidence="3">2478</strain>
    </source>
</reference>
<evidence type="ECO:0000259" key="2">
    <source>
        <dbReference type="Pfam" id="PF11396"/>
    </source>
</evidence>
<dbReference type="PROSITE" id="PS51257">
    <property type="entry name" value="PROKAR_LIPOPROTEIN"/>
    <property type="match status" value="1"/>
</dbReference>
<sequence>MIAVLKKKITAALAVMAGIFALAGCDEERRINSDRLPEEARAFISQYFPGKDIIYAEKDRDDRTVSYTVRLSDGAEIDFDEDGGWTSVDCNLSPIPEGIVPQAIYDHLETYVPGGTDIFKAERMWGGYEITIRDGRDLIYDADGAFVREDR</sequence>
<organism evidence="3 4">
    <name type="scientific">Candidatus Cryptobacteroides excrementipullorum</name>
    <dbReference type="NCBI Taxonomy" id="2840761"/>
    <lineage>
        <taxon>Bacteria</taxon>
        <taxon>Pseudomonadati</taxon>
        <taxon>Bacteroidota</taxon>
        <taxon>Bacteroidia</taxon>
        <taxon>Bacteroidales</taxon>
        <taxon>Candidatus Cryptobacteroides</taxon>
    </lineage>
</organism>
<name>A0A9D9NMW5_9BACT</name>
<feature type="chain" id="PRO_5039720901" evidence="1">
    <location>
        <begin position="24"/>
        <end position="151"/>
    </location>
</feature>
<feature type="signal peptide" evidence="1">
    <location>
        <begin position="1"/>
        <end position="23"/>
    </location>
</feature>
<dbReference type="Pfam" id="PF11396">
    <property type="entry name" value="PepSY_like"/>
    <property type="match status" value="1"/>
</dbReference>
<reference evidence="3" key="1">
    <citation type="submission" date="2020-10" db="EMBL/GenBank/DDBJ databases">
        <authorList>
            <person name="Gilroy R."/>
        </authorList>
    </citation>
    <scope>NUCLEOTIDE SEQUENCE</scope>
    <source>
        <strain evidence="3">2478</strain>
    </source>
</reference>
<accession>A0A9D9NMW5</accession>
<keyword evidence="1" id="KW-0732">Signal</keyword>
<dbReference type="Gene3D" id="3.40.1420.30">
    <property type="match status" value="1"/>
</dbReference>
<dbReference type="AlphaFoldDB" id="A0A9D9NMW5"/>
<dbReference type="InterPro" id="IPR021533">
    <property type="entry name" value="PepSY-like"/>
</dbReference>